<dbReference type="EMBL" id="JBHUNF010000001">
    <property type="protein sequence ID" value="MFD2674269.1"/>
    <property type="molecule type" value="Genomic_DNA"/>
</dbReference>
<dbReference type="RefSeq" id="WP_159421413.1">
    <property type="nucleotide sequence ID" value="NZ_JBHUNF010000001.1"/>
</dbReference>
<proteinExistence type="predicted"/>
<keyword evidence="1" id="KW-1133">Transmembrane helix</keyword>
<gene>
    <name evidence="2" type="ORF">ACFSUQ_03000</name>
</gene>
<protein>
    <submittedName>
        <fullName evidence="2">DUF4307 domain-containing protein</fullName>
    </submittedName>
</protein>
<sequence length="128" mass="14167">MSDLDNRYGRNRSTHLPQWLVWVVVGIMTLGVLYFWFSTMLSPGASIETQTGRFNVISDAEVEVTARVSAQPGTALACVAEAENRVSTTVGYKVVELEPVDHQHQTVTVVLQTTQAADTAIIEECWVR</sequence>
<accession>A0ABW5RHI2</accession>
<keyword evidence="3" id="KW-1185">Reference proteome</keyword>
<dbReference type="Proteomes" id="UP001597453">
    <property type="component" value="Unassembled WGS sequence"/>
</dbReference>
<feature type="transmembrane region" description="Helical" evidence="1">
    <location>
        <begin position="20"/>
        <end position="37"/>
    </location>
</feature>
<dbReference type="Pfam" id="PF14155">
    <property type="entry name" value="DUF4307"/>
    <property type="match status" value="1"/>
</dbReference>
<organism evidence="2 3">
    <name type="scientific">Gulosibacter bifidus</name>
    <dbReference type="NCBI Taxonomy" id="272239"/>
    <lineage>
        <taxon>Bacteria</taxon>
        <taxon>Bacillati</taxon>
        <taxon>Actinomycetota</taxon>
        <taxon>Actinomycetes</taxon>
        <taxon>Micrococcales</taxon>
        <taxon>Microbacteriaceae</taxon>
        <taxon>Gulosibacter</taxon>
    </lineage>
</organism>
<reference evidence="3" key="1">
    <citation type="journal article" date="2019" name="Int. J. Syst. Evol. Microbiol.">
        <title>The Global Catalogue of Microorganisms (GCM) 10K type strain sequencing project: providing services to taxonomists for standard genome sequencing and annotation.</title>
        <authorList>
            <consortium name="The Broad Institute Genomics Platform"/>
            <consortium name="The Broad Institute Genome Sequencing Center for Infectious Disease"/>
            <person name="Wu L."/>
            <person name="Ma J."/>
        </authorList>
    </citation>
    <scope>NUCLEOTIDE SEQUENCE [LARGE SCALE GENOMIC DNA]</scope>
    <source>
        <strain evidence="3">TISTR 1511</strain>
    </source>
</reference>
<comment type="caution">
    <text evidence="2">The sequence shown here is derived from an EMBL/GenBank/DDBJ whole genome shotgun (WGS) entry which is preliminary data.</text>
</comment>
<evidence type="ECO:0000256" key="1">
    <source>
        <dbReference type="SAM" id="Phobius"/>
    </source>
</evidence>
<dbReference type="InterPro" id="IPR025443">
    <property type="entry name" value="DUF4307"/>
</dbReference>
<evidence type="ECO:0000313" key="2">
    <source>
        <dbReference type="EMBL" id="MFD2674269.1"/>
    </source>
</evidence>
<keyword evidence="1" id="KW-0812">Transmembrane</keyword>
<evidence type="ECO:0000313" key="3">
    <source>
        <dbReference type="Proteomes" id="UP001597453"/>
    </source>
</evidence>
<keyword evidence="1" id="KW-0472">Membrane</keyword>
<name>A0ABW5RHI2_9MICO</name>